<feature type="transmembrane region" description="Helical" evidence="1">
    <location>
        <begin position="17"/>
        <end position="38"/>
    </location>
</feature>
<keyword evidence="1" id="KW-0472">Membrane</keyword>
<evidence type="ECO:0000313" key="3">
    <source>
        <dbReference type="Proteomes" id="UP001235720"/>
    </source>
</evidence>
<dbReference type="EMBL" id="JAUCMM010000015">
    <property type="protein sequence ID" value="MDM7889844.1"/>
    <property type="molecule type" value="Genomic_DNA"/>
</dbReference>
<evidence type="ECO:0000256" key="1">
    <source>
        <dbReference type="SAM" id="Phobius"/>
    </source>
</evidence>
<dbReference type="RefSeq" id="WP_289471388.1">
    <property type="nucleotide sequence ID" value="NZ_JAUCMM010000015.1"/>
</dbReference>
<name>A0ABT7TLS8_9MICO</name>
<proteinExistence type="predicted"/>
<accession>A0ABT7TLS8</accession>
<reference evidence="2 3" key="1">
    <citation type="submission" date="2023-06" db="EMBL/GenBank/DDBJ databases">
        <authorList>
            <person name="Feng G."/>
            <person name="Li J."/>
            <person name="Zhu H."/>
        </authorList>
    </citation>
    <scope>NUCLEOTIDE SEQUENCE [LARGE SCALE GENOMIC DNA]</scope>
    <source>
        <strain evidence="2 3">RHCJP20</strain>
    </source>
</reference>
<gene>
    <name evidence="2" type="ORF">QUG98_15430</name>
</gene>
<sequence>MSLEQKAPGAQGTNRRAWVILAVWVFSVIVSLTVLLVWPKAMSSYDGGHRRALQCQVESAEEYSGSTSSRTGLGEPFSYIRVDTKNCGTLVLQGIPTGKQQAVAAELNQGGTFEFSVGASSYWFRSALKLINRFPTAFDYKSIESEQLRNEARAVAGGSIGATKPKH</sequence>
<evidence type="ECO:0000313" key="2">
    <source>
        <dbReference type="EMBL" id="MDM7889844.1"/>
    </source>
</evidence>
<protein>
    <submittedName>
        <fullName evidence="2">Uncharacterized protein</fullName>
    </submittedName>
</protein>
<organism evidence="2 3">
    <name type="scientific">Curtobacterium subtropicum</name>
    <dbReference type="NCBI Taxonomy" id="3055138"/>
    <lineage>
        <taxon>Bacteria</taxon>
        <taxon>Bacillati</taxon>
        <taxon>Actinomycetota</taxon>
        <taxon>Actinomycetes</taxon>
        <taxon>Micrococcales</taxon>
        <taxon>Microbacteriaceae</taxon>
        <taxon>Curtobacterium</taxon>
    </lineage>
</organism>
<dbReference type="Proteomes" id="UP001235720">
    <property type="component" value="Unassembled WGS sequence"/>
</dbReference>
<keyword evidence="3" id="KW-1185">Reference proteome</keyword>
<comment type="caution">
    <text evidence="2">The sequence shown here is derived from an EMBL/GenBank/DDBJ whole genome shotgun (WGS) entry which is preliminary data.</text>
</comment>
<keyword evidence="1" id="KW-0812">Transmembrane</keyword>
<keyword evidence="1" id="KW-1133">Transmembrane helix</keyword>